<protein>
    <submittedName>
        <fullName evidence="1">Uncharacterized protein</fullName>
    </submittedName>
</protein>
<dbReference type="Proteomes" id="UP001320245">
    <property type="component" value="Unassembled WGS sequence"/>
</dbReference>
<reference evidence="1 2" key="1">
    <citation type="journal article" date="2023" name="PLoS ONE">
        <title>Cytospora paraplurivora sp. nov. isolated from orchards with fruit tree decline syndrome in Ontario, Canada.</title>
        <authorList>
            <person name="Ilyukhin E."/>
            <person name="Nguyen H.D.T."/>
            <person name="Castle A.J."/>
            <person name="Ellouze W."/>
        </authorList>
    </citation>
    <scope>NUCLEOTIDE SEQUENCE [LARGE SCALE GENOMIC DNA]</scope>
    <source>
        <strain evidence="1 2">FDS-564</strain>
    </source>
</reference>
<sequence>MLQALLTSDLAGTIAKFTIQWMKDYTMALDQDEHGPSLDELREHFKQVIAVKDRLPDAISKAIFLITTEDAIASVTSASVPAIIRFHNPDTADSTKAKRRGPDGIVDPPNILAVAADEPPRLGEDEDGHGLLKIKIKRVLLREVFDFA</sequence>
<dbReference type="EMBL" id="JAJSPL020000001">
    <property type="protein sequence ID" value="KAK7749493.1"/>
    <property type="molecule type" value="Genomic_DNA"/>
</dbReference>
<evidence type="ECO:0000313" key="2">
    <source>
        <dbReference type="Proteomes" id="UP001320245"/>
    </source>
</evidence>
<proteinExistence type="predicted"/>
<evidence type="ECO:0000313" key="1">
    <source>
        <dbReference type="EMBL" id="KAK7749493.1"/>
    </source>
</evidence>
<name>A0AAN9YLB3_9PEZI</name>
<gene>
    <name evidence="1" type="ORF">SLS53_000068</name>
</gene>
<dbReference type="AlphaFoldDB" id="A0AAN9YLB3"/>
<organism evidence="1 2">
    <name type="scientific">Cytospora paraplurivora</name>
    <dbReference type="NCBI Taxonomy" id="2898453"/>
    <lineage>
        <taxon>Eukaryota</taxon>
        <taxon>Fungi</taxon>
        <taxon>Dikarya</taxon>
        <taxon>Ascomycota</taxon>
        <taxon>Pezizomycotina</taxon>
        <taxon>Sordariomycetes</taxon>
        <taxon>Sordariomycetidae</taxon>
        <taxon>Diaporthales</taxon>
        <taxon>Cytosporaceae</taxon>
        <taxon>Cytospora</taxon>
    </lineage>
</organism>
<keyword evidence="2" id="KW-1185">Reference proteome</keyword>
<comment type="caution">
    <text evidence="1">The sequence shown here is derived from an EMBL/GenBank/DDBJ whole genome shotgun (WGS) entry which is preliminary data.</text>
</comment>
<accession>A0AAN9YLB3</accession>